<comment type="caution">
    <text evidence="2">The sequence shown here is derived from an EMBL/GenBank/DDBJ whole genome shotgun (WGS) entry which is preliminary data.</text>
</comment>
<dbReference type="Gene3D" id="3.40.190.10">
    <property type="entry name" value="Periplasmic binding protein-like II"/>
    <property type="match status" value="2"/>
</dbReference>
<keyword evidence="3" id="KW-1185">Reference proteome</keyword>
<dbReference type="InterPro" id="IPR001638">
    <property type="entry name" value="Solute-binding_3/MltF_N"/>
</dbReference>
<organism evidence="2 3">
    <name type="scientific">Rheinheimera riviphila</name>
    <dbReference type="NCBI Taxonomy" id="1834037"/>
    <lineage>
        <taxon>Bacteria</taxon>
        <taxon>Pseudomonadati</taxon>
        <taxon>Pseudomonadota</taxon>
        <taxon>Gammaproteobacteria</taxon>
        <taxon>Chromatiales</taxon>
        <taxon>Chromatiaceae</taxon>
        <taxon>Rheinheimera</taxon>
    </lineage>
</organism>
<protein>
    <submittedName>
        <fullName evidence="2">ABC transporter substrate-binding protein</fullName>
    </submittedName>
</protein>
<dbReference type="SMART" id="SM00062">
    <property type="entry name" value="PBPb"/>
    <property type="match status" value="1"/>
</dbReference>
<dbReference type="AlphaFoldDB" id="A0A437QFM5"/>
<dbReference type="EMBL" id="SACS01000024">
    <property type="protein sequence ID" value="RVU33256.1"/>
    <property type="molecule type" value="Genomic_DNA"/>
</dbReference>
<feature type="domain" description="Solute-binding protein family 3/N-terminal" evidence="1">
    <location>
        <begin position="36"/>
        <end position="258"/>
    </location>
</feature>
<sequence>MRAFYCDLTTALFAIVCLTLFSGLPLHSNASEPQAPIQILTVIEPPASYLNSHGELSGYATELVRALQTQLQDRSDIQIMPESRVLLTAARQPNVLLFGFSRTQDREEKYHWIMPLLRKRWVLYVHKDSPLQINNLDELRNLDSIGVVRGDVREEWLTAQGFTNLHSSASHAQNLARLRSGRLTAIAYEPQGMQYLLKETGHPPDEFKPVLHFHSSEVWLLMSRKTQSSEVQRWQTAAEQLKLSGQPLEIAKRWQQRLWQTEQILSSVQQDLLQF</sequence>
<dbReference type="OrthoDB" id="8587856at2"/>
<reference evidence="2 3" key="1">
    <citation type="submission" date="2019-01" db="EMBL/GenBank/DDBJ databases">
        <authorList>
            <person name="Chen W.-M."/>
        </authorList>
    </citation>
    <scope>NUCLEOTIDE SEQUENCE [LARGE SCALE GENOMIC DNA]</scope>
    <source>
        <strain evidence="2 3">KYPC3</strain>
    </source>
</reference>
<dbReference type="Proteomes" id="UP000283077">
    <property type="component" value="Unassembled WGS sequence"/>
</dbReference>
<evidence type="ECO:0000313" key="2">
    <source>
        <dbReference type="EMBL" id="RVU33256.1"/>
    </source>
</evidence>
<dbReference type="SUPFAM" id="SSF53850">
    <property type="entry name" value="Periplasmic binding protein-like II"/>
    <property type="match status" value="1"/>
</dbReference>
<dbReference type="RefSeq" id="WP_127700630.1">
    <property type="nucleotide sequence ID" value="NZ_SACS01000024.1"/>
</dbReference>
<evidence type="ECO:0000259" key="1">
    <source>
        <dbReference type="SMART" id="SM00062"/>
    </source>
</evidence>
<name>A0A437QFM5_9GAMM</name>
<evidence type="ECO:0000313" key="3">
    <source>
        <dbReference type="Proteomes" id="UP000283077"/>
    </source>
</evidence>
<accession>A0A437QFM5</accession>
<gene>
    <name evidence="2" type="ORF">EOE67_17515</name>
</gene>
<dbReference type="Pfam" id="PF00497">
    <property type="entry name" value="SBP_bac_3"/>
    <property type="match status" value="1"/>
</dbReference>
<dbReference type="PANTHER" id="PTHR38834">
    <property type="entry name" value="PERIPLASMIC SUBSTRATE BINDING PROTEIN FAMILY 3"/>
    <property type="match status" value="1"/>
</dbReference>
<dbReference type="PANTHER" id="PTHR38834:SF3">
    <property type="entry name" value="SOLUTE-BINDING PROTEIN FAMILY 3_N-TERMINAL DOMAIN-CONTAINING PROTEIN"/>
    <property type="match status" value="1"/>
</dbReference>
<proteinExistence type="predicted"/>